<accession>A0A9E3LUZ2</accession>
<dbReference type="AlphaFoldDB" id="A0A9E3LUZ2"/>
<dbReference type="EMBL" id="JAHHHW010000107">
    <property type="protein sequence ID" value="MBW4433530.1"/>
    <property type="molecule type" value="Genomic_DNA"/>
</dbReference>
<dbReference type="InterPro" id="IPR014710">
    <property type="entry name" value="RmlC-like_jellyroll"/>
</dbReference>
<reference evidence="2" key="1">
    <citation type="submission" date="2021-05" db="EMBL/GenBank/DDBJ databases">
        <authorList>
            <person name="Pietrasiak N."/>
            <person name="Ward R."/>
            <person name="Stajich J.E."/>
            <person name="Kurbessoian T."/>
        </authorList>
    </citation>
    <scope>NUCLEOTIDE SEQUENCE</scope>
    <source>
        <strain evidence="2">HA4357-MV3</strain>
    </source>
</reference>
<dbReference type="Gene3D" id="2.60.120.10">
    <property type="entry name" value="Jelly Rolls"/>
    <property type="match status" value="1"/>
</dbReference>
<evidence type="ECO:0000259" key="1">
    <source>
        <dbReference type="Pfam" id="PF12973"/>
    </source>
</evidence>
<evidence type="ECO:0000313" key="3">
    <source>
        <dbReference type="Proteomes" id="UP000813215"/>
    </source>
</evidence>
<comment type="caution">
    <text evidence="2">The sequence shown here is derived from an EMBL/GenBank/DDBJ whole genome shotgun (WGS) entry which is preliminary data.</text>
</comment>
<organism evidence="2 3">
    <name type="scientific">Pelatocladus maniniholoensis HA4357-MV3</name>
    <dbReference type="NCBI Taxonomy" id="1117104"/>
    <lineage>
        <taxon>Bacteria</taxon>
        <taxon>Bacillati</taxon>
        <taxon>Cyanobacteriota</taxon>
        <taxon>Cyanophyceae</taxon>
        <taxon>Nostocales</taxon>
        <taxon>Nostocaceae</taxon>
        <taxon>Pelatocladus</taxon>
    </lineage>
</organism>
<dbReference type="Proteomes" id="UP000813215">
    <property type="component" value="Unassembled WGS sequence"/>
</dbReference>
<sequence>MVEQSFISTNNKQWLEIEQFPGTQILPLAEPVAQGSIHKLRMTANTVIPIHYHPCDEYVYVLKGIIETGGRECTSGAFWFTPANTKNGPHKAITDVEIITIRLGAMGIFEEAST</sequence>
<dbReference type="InterPro" id="IPR025979">
    <property type="entry name" value="ChrR-like_cupin_dom"/>
</dbReference>
<dbReference type="SUPFAM" id="SSF51182">
    <property type="entry name" value="RmlC-like cupins"/>
    <property type="match status" value="1"/>
</dbReference>
<protein>
    <submittedName>
        <fullName evidence="2">Cupin domain-containing protein</fullName>
    </submittedName>
</protein>
<evidence type="ECO:0000313" key="2">
    <source>
        <dbReference type="EMBL" id="MBW4433530.1"/>
    </source>
</evidence>
<proteinExistence type="predicted"/>
<gene>
    <name evidence="2" type="ORF">KME28_17865</name>
</gene>
<name>A0A9E3LUZ2_9NOST</name>
<feature type="domain" description="ChrR-like cupin" evidence="1">
    <location>
        <begin position="4"/>
        <end position="106"/>
    </location>
</feature>
<dbReference type="Pfam" id="PF12973">
    <property type="entry name" value="Cupin_7"/>
    <property type="match status" value="1"/>
</dbReference>
<dbReference type="InterPro" id="IPR011051">
    <property type="entry name" value="RmlC_Cupin_sf"/>
</dbReference>
<reference evidence="2" key="2">
    <citation type="journal article" date="2022" name="Microbiol. Resour. Announc.">
        <title>Metagenome Sequencing to Explore Phylogenomics of Terrestrial Cyanobacteria.</title>
        <authorList>
            <person name="Ward R.D."/>
            <person name="Stajich J.E."/>
            <person name="Johansen J.R."/>
            <person name="Huntemann M."/>
            <person name="Clum A."/>
            <person name="Foster B."/>
            <person name="Foster B."/>
            <person name="Roux S."/>
            <person name="Palaniappan K."/>
            <person name="Varghese N."/>
            <person name="Mukherjee S."/>
            <person name="Reddy T.B.K."/>
            <person name="Daum C."/>
            <person name="Copeland A."/>
            <person name="Chen I.A."/>
            <person name="Ivanova N.N."/>
            <person name="Kyrpides N.C."/>
            <person name="Shapiro N."/>
            <person name="Eloe-Fadrosh E.A."/>
            <person name="Pietrasiak N."/>
        </authorList>
    </citation>
    <scope>NUCLEOTIDE SEQUENCE</scope>
    <source>
        <strain evidence="2">HA4357-MV3</strain>
    </source>
</reference>